<dbReference type="EMBL" id="BQKI01000031">
    <property type="protein sequence ID" value="GJN13083.1"/>
    <property type="molecule type" value="Genomic_DNA"/>
</dbReference>
<gene>
    <name evidence="2" type="primary">ga31417</name>
    <name evidence="2" type="ORF">PR202_ga31417</name>
</gene>
<accession>A0AAV5DRE0</accession>
<evidence type="ECO:0000256" key="1">
    <source>
        <dbReference type="SAM" id="MobiDB-lite"/>
    </source>
</evidence>
<reference evidence="2" key="1">
    <citation type="journal article" date="2018" name="DNA Res.">
        <title>Multiple hybrid de novo genome assembly of finger millet, an orphan allotetraploid crop.</title>
        <authorList>
            <person name="Hatakeyama M."/>
            <person name="Aluri S."/>
            <person name="Balachadran M.T."/>
            <person name="Sivarajan S.R."/>
            <person name="Patrignani A."/>
            <person name="Gruter S."/>
            <person name="Poveda L."/>
            <person name="Shimizu-Inatsugi R."/>
            <person name="Baeten J."/>
            <person name="Francoijs K.J."/>
            <person name="Nataraja K.N."/>
            <person name="Reddy Y.A.N."/>
            <person name="Phadnis S."/>
            <person name="Ravikumar R.L."/>
            <person name="Schlapbach R."/>
            <person name="Sreeman S.M."/>
            <person name="Shimizu K.K."/>
        </authorList>
    </citation>
    <scope>NUCLEOTIDE SEQUENCE</scope>
</reference>
<protein>
    <submittedName>
        <fullName evidence="2">Uncharacterized protein</fullName>
    </submittedName>
</protein>
<dbReference type="Proteomes" id="UP001054889">
    <property type="component" value="Unassembled WGS sequence"/>
</dbReference>
<evidence type="ECO:0000313" key="2">
    <source>
        <dbReference type="EMBL" id="GJN13083.1"/>
    </source>
</evidence>
<reference evidence="2" key="2">
    <citation type="submission" date="2021-12" db="EMBL/GenBank/DDBJ databases">
        <title>Resequencing data analysis of finger millet.</title>
        <authorList>
            <person name="Hatakeyama M."/>
            <person name="Aluri S."/>
            <person name="Balachadran M.T."/>
            <person name="Sivarajan S.R."/>
            <person name="Poveda L."/>
            <person name="Shimizu-Inatsugi R."/>
            <person name="Schlapbach R."/>
            <person name="Sreeman S.M."/>
            <person name="Shimizu K.K."/>
        </authorList>
    </citation>
    <scope>NUCLEOTIDE SEQUENCE</scope>
</reference>
<proteinExistence type="predicted"/>
<keyword evidence="3" id="KW-1185">Reference proteome</keyword>
<organism evidence="2 3">
    <name type="scientific">Eleusine coracana subsp. coracana</name>
    <dbReference type="NCBI Taxonomy" id="191504"/>
    <lineage>
        <taxon>Eukaryota</taxon>
        <taxon>Viridiplantae</taxon>
        <taxon>Streptophyta</taxon>
        <taxon>Embryophyta</taxon>
        <taxon>Tracheophyta</taxon>
        <taxon>Spermatophyta</taxon>
        <taxon>Magnoliopsida</taxon>
        <taxon>Liliopsida</taxon>
        <taxon>Poales</taxon>
        <taxon>Poaceae</taxon>
        <taxon>PACMAD clade</taxon>
        <taxon>Chloridoideae</taxon>
        <taxon>Cynodonteae</taxon>
        <taxon>Eleusininae</taxon>
        <taxon>Eleusine</taxon>
    </lineage>
</organism>
<feature type="region of interest" description="Disordered" evidence="1">
    <location>
        <begin position="43"/>
        <end position="74"/>
    </location>
</feature>
<dbReference type="AlphaFoldDB" id="A0AAV5DRE0"/>
<evidence type="ECO:0000313" key="3">
    <source>
        <dbReference type="Proteomes" id="UP001054889"/>
    </source>
</evidence>
<comment type="caution">
    <text evidence="2">The sequence shown here is derived from an EMBL/GenBank/DDBJ whole genome shotgun (WGS) entry which is preliminary data.</text>
</comment>
<name>A0AAV5DRE0_ELECO</name>
<sequence length="74" mass="7716">MLGPCTCLGPCPSPWTWIPECLSGGQEETSPVWSHTRVTEGEAVAESNAGVAWGRAAREAATGEEEERVASDGG</sequence>